<keyword evidence="1" id="KW-1133">Transmembrane helix</keyword>
<dbReference type="AlphaFoldDB" id="A0AAP2RA89"/>
<evidence type="ECO:0000256" key="1">
    <source>
        <dbReference type="SAM" id="Phobius"/>
    </source>
</evidence>
<comment type="caution">
    <text evidence="2">The sequence shown here is derived from an EMBL/GenBank/DDBJ whole genome shotgun (WGS) entry which is preliminary data.</text>
</comment>
<organism evidence="2 3">
    <name type="scientific">Methanooceanicella nereidis</name>
    <dbReference type="NCBI Taxonomy" id="2052831"/>
    <lineage>
        <taxon>Archaea</taxon>
        <taxon>Methanobacteriati</taxon>
        <taxon>Methanobacteriota</taxon>
        <taxon>Stenosarchaea group</taxon>
        <taxon>Methanomicrobia</taxon>
        <taxon>Methanocellales</taxon>
        <taxon>Methanocellaceae</taxon>
        <taxon>Methanooceanicella</taxon>
    </lineage>
</organism>
<evidence type="ECO:0000313" key="2">
    <source>
        <dbReference type="EMBL" id="MCD1293394.1"/>
    </source>
</evidence>
<name>A0AAP2RA89_9EURY</name>
<keyword evidence="1" id="KW-0472">Membrane</keyword>
<protein>
    <submittedName>
        <fullName evidence="2">Uncharacterized protein</fullName>
    </submittedName>
</protein>
<keyword evidence="3" id="KW-1185">Reference proteome</keyword>
<evidence type="ECO:0000313" key="3">
    <source>
        <dbReference type="Proteomes" id="UP001320159"/>
    </source>
</evidence>
<dbReference type="EMBL" id="PGCK01000001">
    <property type="protein sequence ID" value="MCD1293394.1"/>
    <property type="molecule type" value="Genomic_DNA"/>
</dbReference>
<sequence>MEYSGYWDKVFRVMITILLLMSVLTLTFVSIDGIATFMEWPKYPQMGSVAPEAASFGESLSQNYVAPSERLINDWNRTGGFGNVGIGNGSVEAVRTPSGQAPKSNFTTDMCMASYINSFNRPLNIRYRRPCEGLCEECVDSFDGTLFMKMLGPELINRNLSIVTRVKK</sequence>
<accession>A0AAP2RA89</accession>
<reference evidence="2 3" key="1">
    <citation type="submission" date="2017-11" db="EMBL/GenBank/DDBJ databases">
        <title>Isolation and Characterization of Family Methanocellaceae Species from Potential Methane Hydrate Area Offshore Southwestern Taiwan.</title>
        <authorList>
            <person name="Zhang W.-L."/>
            <person name="Chen W.-C."/>
            <person name="Lai M.-C."/>
            <person name="Chen S.-C."/>
        </authorList>
    </citation>
    <scope>NUCLEOTIDE SEQUENCE [LARGE SCALE GENOMIC DNA]</scope>
    <source>
        <strain evidence="2 3">CWC-04</strain>
    </source>
</reference>
<dbReference type="Proteomes" id="UP001320159">
    <property type="component" value="Unassembled WGS sequence"/>
</dbReference>
<feature type="transmembrane region" description="Helical" evidence="1">
    <location>
        <begin position="12"/>
        <end position="38"/>
    </location>
</feature>
<dbReference type="RefSeq" id="WP_230739126.1">
    <property type="nucleotide sequence ID" value="NZ_PGCK01000001.1"/>
</dbReference>
<keyword evidence="1" id="KW-0812">Transmembrane</keyword>
<gene>
    <name evidence="2" type="ORF">CUJ83_00075</name>
</gene>
<proteinExistence type="predicted"/>